<sequence length="164" mass="17873">MSGVKISQFFKKVFDSIKTAVSAVCQKEGKGVATAVFVLTILVLYILVAILIQLARFKKKNIAERQAQYSASHNGEDSSFMRACAQIIKSIKVCFTNRGANGERQHGSTFEMHVLDEQNNSQERDTGSNTQITAQTTPAEAGPGANDTHGYLRPPHSVQNSVLS</sequence>
<keyword evidence="4" id="KW-1185">Reference proteome</keyword>
<dbReference type="AlphaFoldDB" id="A0AAD5FZA3"/>
<evidence type="ECO:0000313" key="3">
    <source>
        <dbReference type="EMBL" id="KAI5960222.1"/>
    </source>
</evidence>
<keyword evidence="2" id="KW-1133">Transmembrane helix</keyword>
<feature type="non-terminal residue" evidence="3">
    <location>
        <position position="164"/>
    </location>
</feature>
<evidence type="ECO:0000256" key="1">
    <source>
        <dbReference type="SAM" id="MobiDB-lite"/>
    </source>
</evidence>
<dbReference type="EMBL" id="JAIHNG010000096">
    <property type="protein sequence ID" value="KAI5960222.1"/>
    <property type="molecule type" value="Genomic_DNA"/>
</dbReference>
<dbReference type="GeneID" id="76150014"/>
<dbReference type="Proteomes" id="UP001204833">
    <property type="component" value="Unassembled WGS sequence"/>
</dbReference>
<feature type="transmembrane region" description="Helical" evidence="2">
    <location>
        <begin position="32"/>
        <end position="55"/>
    </location>
</feature>
<gene>
    <name evidence="3" type="ORF">KGF57_001955</name>
</gene>
<feature type="region of interest" description="Disordered" evidence="1">
    <location>
        <begin position="135"/>
        <end position="164"/>
    </location>
</feature>
<proteinExistence type="predicted"/>
<reference evidence="3 4" key="1">
    <citation type="journal article" date="2022" name="DNA Res.">
        <title>Genome analysis of five recently described species of the CUG-Ser clade uncovers Candida theae as a new hybrid lineage with pathogenic potential in the Candida parapsilosis species complex.</title>
        <authorList>
            <person name="Mixao V."/>
            <person name="Del Olmo V."/>
            <person name="Hegedusova E."/>
            <person name="Saus E."/>
            <person name="Pryszcz L."/>
            <person name="Cillingova A."/>
            <person name="Nosek J."/>
            <person name="Gabaldon T."/>
        </authorList>
    </citation>
    <scope>NUCLEOTIDE SEQUENCE [LARGE SCALE GENOMIC DNA]</scope>
    <source>
        <strain evidence="3 4">CBS 12239</strain>
    </source>
</reference>
<dbReference type="RefSeq" id="XP_051609542.1">
    <property type="nucleotide sequence ID" value="XM_051751215.1"/>
</dbReference>
<evidence type="ECO:0000256" key="2">
    <source>
        <dbReference type="SAM" id="Phobius"/>
    </source>
</evidence>
<name>A0AAD5FZA3_9ASCO</name>
<protein>
    <submittedName>
        <fullName evidence="3">Uncharacterized protein</fullName>
    </submittedName>
</protein>
<organism evidence="3 4">
    <name type="scientific">Candida theae</name>
    <dbReference type="NCBI Taxonomy" id="1198502"/>
    <lineage>
        <taxon>Eukaryota</taxon>
        <taxon>Fungi</taxon>
        <taxon>Dikarya</taxon>
        <taxon>Ascomycota</taxon>
        <taxon>Saccharomycotina</taxon>
        <taxon>Pichiomycetes</taxon>
        <taxon>Debaryomycetaceae</taxon>
        <taxon>Candida/Lodderomyces clade</taxon>
        <taxon>Candida</taxon>
    </lineage>
</organism>
<comment type="caution">
    <text evidence="3">The sequence shown here is derived from an EMBL/GenBank/DDBJ whole genome shotgun (WGS) entry which is preliminary data.</text>
</comment>
<evidence type="ECO:0000313" key="4">
    <source>
        <dbReference type="Proteomes" id="UP001204833"/>
    </source>
</evidence>
<accession>A0AAD5FZA3</accession>
<keyword evidence="2" id="KW-0472">Membrane</keyword>
<keyword evidence="2" id="KW-0812">Transmembrane</keyword>